<name>A0A0W0YQT0_9GAMM</name>
<dbReference type="RefSeq" id="WP_018576912.1">
    <property type="nucleotide sequence ID" value="NZ_KB892393.1"/>
</dbReference>
<dbReference type="GO" id="GO:0005524">
    <property type="term" value="F:ATP binding"/>
    <property type="evidence" value="ECO:0007669"/>
    <property type="project" value="InterPro"/>
</dbReference>
<dbReference type="InterPro" id="IPR008271">
    <property type="entry name" value="Ser/Thr_kinase_AS"/>
</dbReference>
<dbReference type="CDD" id="cd00180">
    <property type="entry name" value="PKc"/>
    <property type="match status" value="1"/>
</dbReference>
<evidence type="ECO:0000313" key="3">
    <source>
        <dbReference type="Proteomes" id="UP000054600"/>
    </source>
</evidence>
<feature type="domain" description="Protein kinase" evidence="1">
    <location>
        <begin position="68"/>
        <end position="351"/>
    </location>
</feature>
<organism evidence="2 3">
    <name type="scientific">Legionella shakespearei DSM 23087</name>
    <dbReference type="NCBI Taxonomy" id="1122169"/>
    <lineage>
        <taxon>Bacteria</taxon>
        <taxon>Pseudomonadati</taxon>
        <taxon>Pseudomonadota</taxon>
        <taxon>Gammaproteobacteria</taxon>
        <taxon>Legionellales</taxon>
        <taxon>Legionellaceae</taxon>
        <taxon>Legionella</taxon>
    </lineage>
</organism>
<dbReference type="GO" id="GO:0004672">
    <property type="term" value="F:protein kinase activity"/>
    <property type="evidence" value="ECO:0007669"/>
    <property type="project" value="InterPro"/>
</dbReference>
<dbReference type="Proteomes" id="UP000054600">
    <property type="component" value="Unassembled WGS sequence"/>
</dbReference>
<dbReference type="PROSITE" id="PS50011">
    <property type="entry name" value="PROTEIN_KINASE_DOM"/>
    <property type="match status" value="1"/>
</dbReference>
<comment type="caution">
    <text evidence="2">The sequence shown here is derived from an EMBL/GenBank/DDBJ whole genome shotgun (WGS) entry which is preliminary data.</text>
</comment>
<gene>
    <name evidence="2" type="ORF">Lsha_1930</name>
</gene>
<dbReference type="PANTHER" id="PTHR24362:SF309">
    <property type="entry name" value="PROTEIN KINASE DOMAIN-CONTAINING PROTEIN"/>
    <property type="match status" value="1"/>
</dbReference>
<keyword evidence="3" id="KW-1185">Reference proteome</keyword>
<dbReference type="eggNOG" id="COG0515">
    <property type="taxonomic scope" value="Bacteria"/>
</dbReference>
<dbReference type="InterPro" id="IPR011009">
    <property type="entry name" value="Kinase-like_dom_sf"/>
</dbReference>
<protein>
    <submittedName>
        <fullName evidence="2">Ser/Thr protein kinase</fullName>
    </submittedName>
</protein>
<dbReference type="STRING" id="1122169.Lsha_1930"/>
<dbReference type="PROSITE" id="PS00108">
    <property type="entry name" value="PROTEIN_KINASE_ST"/>
    <property type="match status" value="1"/>
</dbReference>
<dbReference type="SMART" id="SM00220">
    <property type="entry name" value="S_TKc"/>
    <property type="match status" value="1"/>
</dbReference>
<accession>A0A0W0YQT0</accession>
<dbReference type="OrthoDB" id="4103069at2"/>
<dbReference type="InterPro" id="IPR000719">
    <property type="entry name" value="Prot_kinase_dom"/>
</dbReference>
<dbReference type="SUPFAM" id="SSF56112">
    <property type="entry name" value="Protein kinase-like (PK-like)"/>
    <property type="match status" value="1"/>
</dbReference>
<keyword evidence="2" id="KW-0808">Transferase</keyword>
<evidence type="ECO:0000313" key="2">
    <source>
        <dbReference type="EMBL" id="KTD59234.1"/>
    </source>
</evidence>
<reference evidence="2 3" key="1">
    <citation type="submission" date="2015-11" db="EMBL/GenBank/DDBJ databases">
        <title>Genomic analysis of 38 Legionella species identifies large and diverse effector repertoires.</title>
        <authorList>
            <person name="Burstein D."/>
            <person name="Amaro F."/>
            <person name="Zusman T."/>
            <person name="Lifshitz Z."/>
            <person name="Cohen O."/>
            <person name="Gilbert J.A."/>
            <person name="Pupko T."/>
            <person name="Shuman H.A."/>
            <person name="Segal G."/>
        </authorList>
    </citation>
    <scope>NUCLEOTIDE SEQUENCE [LARGE SCALE GENOMIC DNA]</scope>
    <source>
        <strain evidence="2 3">ATCC 49655</strain>
    </source>
</reference>
<dbReference type="Gene3D" id="1.10.510.10">
    <property type="entry name" value="Transferase(Phosphotransferase) domain 1"/>
    <property type="match status" value="1"/>
</dbReference>
<evidence type="ECO:0000259" key="1">
    <source>
        <dbReference type="PROSITE" id="PS50011"/>
    </source>
</evidence>
<dbReference type="EMBL" id="LNYW01000049">
    <property type="protein sequence ID" value="KTD59234.1"/>
    <property type="molecule type" value="Genomic_DNA"/>
</dbReference>
<dbReference type="Pfam" id="PF00069">
    <property type="entry name" value="Pkinase"/>
    <property type="match status" value="1"/>
</dbReference>
<dbReference type="PANTHER" id="PTHR24362">
    <property type="entry name" value="SERINE/THREONINE-PROTEIN KINASE NEK"/>
    <property type="match status" value="1"/>
</dbReference>
<proteinExistence type="predicted"/>
<sequence>MIDINDFDNLNDDAKIALAKLLKKDDDTRLWAVGEHDELKLGFRIIKHFSSDKPRDGIPGPRVRYEVIDNEVFNDEGTYGKYYRCRYTLSFDNDGKLLVKKRQEGRIRLVKEQNIREKTAEHLKLMVSEAEAMQRSDTWHRLHDKPEIFHAKPMVQVDNKTYMIMRELPGVQLLKMIEDNELTLQERLDLSIALLTALKEQVHDLGYVHRDIKPDNILVYKNGSQFEIYIIDFGFIKRKEYSDANAKMGSPPYAAPECYSTFNDKTEKTDIYAMGRTLMFLWGYRQLDHGRDKYDEACAPAFNNLFYKLDPKPGCHRELKIIFENMCQLIMSQRPDLADLLEQFEGLRATLEPNSVFTPTAHDGIFKFDEEEDDYGGYLGFGNGIE</sequence>
<dbReference type="AlphaFoldDB" id="A0A0W0YQT0"/>
<dbReference type="PATRIC" id="fig|1122169.6.peg.2209"/>
<keyword evidence="2" id="KW-0418">Kinase</keyword>